<name>A0A2T2NRC7_CORCC</name>
<dbReference type="OrthoDB" id="3468019at2759"/>
<evidence type="ECO:0008006" key="3">
    <source>
        <dbReference type="Google" id="ProtNLM"/>
    </source>
</evidence>
<dbReference type="AlphaFoldDB" id="A0A2T2NRC7"/>
<dbReference type="Proteomes" id="UP000240883">
    <property type="component" value="Unassembled WGS sequence"/>
</dbReference>
<proteinExistence type="predicted"/>
<dbReference type="SUPFAM" id="SSF54427">
    <property type="entry name" value="NTF2-like"/>
    <property type="match status" value="1"/>
</dbReference>
<gene>
    <name evidence="1" type="ORF">BS50DRAFT_572921</name>
</gene>
<dbReference type="STRING" id="1448308.A0A2T2NRC7"/>
<evidence type="ECO:0000313" key="2">
    <source>
        <dbReference type="Proteomes" id="UP000240883"/>
    </source>
</evidence>
<accession>A0A2T2NRC7</accession>
<dbReference type="PANTHER" id="PTHR39401">
    <property type="entry name" value="SNOAL-LIKE DOMAIN-CONTAINING PROTEIN"/>
    <property type="match status" value="1"/>
</dbReference>
<dbReference type="EMBL" id="KZ678134">
    <property type="protein sequence ID" value="PSN67940.1"/>
    <property type="molecule type" value="Genomic_DNA"/>
</dbReference>
<organism evidence="1 2">
    <name type="scientific">Corynespora cassiicola Philippines</name>
    <dbReference type="NCBI Taxonomy" id="1448308"/>
    <lineage>
        <taxon>Eukaryota</taxon>
        <taxon>Fungi</taxon>
        <taxon>Dikarya</taxon>
        <taxon>Ascomycota</taxon>
        <taxon>Pezizomycotina</taxon>
        <taxon>Dothideomycetes</taxon>
        <taxon>Pleosporomycetidae</taxon>
        <taxon>Pleosporales</taxon>
        <taxon>Corynesporascaceae</taxon>
        <taxon>Corynespora</taxon>
    </lineage>
</organism>
<dbReference type="PANTHER" id="PTHR39401:SF1">
    <property type="entry name" value="SNOAL-LIKE DOMAIN-CONTAINING PROTEIN"/>
    <property type="match status" value="1"/>
</dbReference>
<reference evidence="1 2" key="1">
    <citation type="journal article" date="2018" name="Front. Microbiol.">
        <title>Genome-Wide Analysis of Corynespora cassiicola Leaf Fall Disease Putative Effectors.</title>
        <authorList>
            <person name="Lopez D."/>
            <person name="Ribeiro S."/>
            <person name="Label P."/>
            <person name="Fumanal B."/>
            <person name="Venisse J.S."/>
            <person name="Kohler A."/>
            <person name="de Oliveira R.R."/>
            <person name="Labutti K."/>
            <person name="Lipzen A."/>
            <person name="Lail K."/>
            <person name="Bauer D."/>
            <person name="Ohm R.A."/>
            <person name="Barry K.W."/>
            <person name="Spatafora J."/>
            <person name="Grigoriev I.V."/>
            <person name="Martin F.M."/>
            <person name="Pujade-Renaud V."/>
        </authorList>
    </citation>
    <scope>NUCLEOTIDE SEQUENCE [LARGE SCALE GENOMIC DNA]</scope>
    <source>
        <strain evidence="1 2">Philippines</strain>
    </source>
</reference>
<protein>
    <recommendedName>
        <fullName evidence="3">SnoaL-like domain-containing protein</fullName>
    </recommendedName>
</protein>
<keyword evidence="2" id="KW-1185">Reference proteome</keyword>
<dbReference type="InterPro" id="IPR032710">
    <property type="entry name" value="NTF2-like_dom_sf"/>
</dbReference>
<evidence type="ECO:0000313" key="1">
    <source>
        <dbReference type="EMBL" id="PSN67940.1"/>
    </source>
</evidence>
<sequence>MSSYASEYPAVEFDPAYKKFFEEFYAISDTPDAHPRYVDQFTSDATLVMASKRAKGSDEILGLRKGLWEKVASRAHRPLKIFPYGPNANEVMLHGTVKYELKAGGENVVEWAAYAHLVKIDGIVKMDFYQVYLDTGAQLQSK</sequence>